<comment type="similarity">
    <text evidence="1 7">Belongs to the helicase family. RecQ subfamily.</text>
</comment>
<proteinExistence type="inferred from homology"/>
<name>M1CDW0_SOLTU</name>
<dbReference type="SMART" id="SM00487">
    <property type="entry name" value="DEXDc"/>
    <property type="match status" value="1"/>
</dbReference>
<keyword evidence="3 7" id="KW-0378">Hydrolase</keyword>
<dbReference type="InterPro" id="IPR004589">
    <property type="entry name" value="DNA_helicase_ATP-dep_RecQ"/>
</dbReference>
<dbReference type="EC" id="5.6.2.4" evidence="7"/>
<dbReference type="EnsemblPlants" id="PGSC0003DMT400065388">
    <property type="protein sequence ID" value="PGSC0003DMT400065388"/>
    <property type="gene ID" value="PGSC0003DMG401025422"/>
</dbReference>
<dbReference type="SMART" id="SM00490">
    <property type="entry name" value="HELICc"/>
    <property type="match status" value="1"/>
</dbReference>
<evidence type="ECO:0000256" key="6">
    <source>
        <dbReference type="ARBA" id="ARBA00034617"/>
    </source>
</evidence>
<keyword evidence="5 7" id="KW-0067">ATP-binding</keyword>
<dbReference type="InParanoid" id="M1CDW0"/>
<evidence type="ECO:0000313" key="10">
    <source>
        <dbReference type="EnsemblPlants" id="PGSC0003DMT400065388"/>
    </source>
</evidence>
<dbReference type="NCBIfam" id="TIGR00614">
    <property type="entry name" value="recQ_fam"/>
    <property type="match status" value="1"/>
</dbReference>
<dbReference type="GO" id="GO:0005634">
    <property type="term" value="C:nucleus"/>
    <property type="evidence" value="ECO:0000318"/>
    <property type="project" value="GO_Central"/>
</dbReference>
<dbReference type="Pfam" id="PF16124">
    <property type="entry name" value="RecQ_Zn_bind"/>
    <property type="match status" value="1"/>
</dbReference>
<evidence type="ECO:0000256" key="5">
    <source>
        <dbReference type="ARBA" id="ARBA00022840"/>
    </source>
</evidence>
<dbReference type="InterPro" id="IPR001650">
    <property type="entry name" value="Helicase_C-like"/>
</dbReference>
<dbReference type="SUPFAM" id="SSF52540">
    <property type="entry name" value="P-loop containing nucleoside triphosphate hydrolases"/>
    <property type="match status" value="1"/>
</dbReference>
<dbReference type="PANTHER" id="PTHR13710:SF120">
    <property type="entry name" value="BIFUNCTIONAL 3'-5' EXONUCLEASE_ATP-DEPENDENT HELICASE WRN"/>
    <property type="match status" value="1"/>
</dbReference>
<organism evidence="10 11">
    <name type="scientific">Solanum tuberosum</name>
    <name type="common">Potato</name>
    <dbReference type="NCBI Taxonomy" id="4113"/>
    <lineage>
        <taxon>Eukaryota</taxon>
        <taxon>Viridiplantae</taxon>
        <taxon>Streptophyta</taxon>
        <taxon>Embryophyta</taxon>
        <taxon>Tracheophyta</taxon>
        <taxon>Spermatophyta</taxon>
        <taxon>Magnoliopsida</taxon>
        <taxon>eudicotyledons</taxon>
        <taxon>Gunneridae</taxon>
        <taxon>Pentapetalae</taxon>
        <taxon>asterids</taxon>
        <taxon>lamiids</taxon>
        <taxon>Solanales</taxon>
        <taxon>Solanaceae</taxon>
        <taxon>Solanoideae</taxon>
        <taxon>Solaneae</taxon>
        <taxon>Solanum</taxon>
    </lineage>
</organism>
<dbReference type="Gene3D" id="3.40.50.300">
    <property type="entry name" value="P-loop containing nucleotide triphosphate hydrolases"/>
    <property type="match status" value="3"/>
</dbReference>
<dbReference type="GO" id="GO:0003676">
    <property type="term" value="F:nucleic acid binding"/>
    <property type="evidence" value="ECO:0007669"/>
    <property type="project" value="InterPro"/>
</dbReference>
<dbReference type="STRING" id="4113.M1CDW0"/>
<dbReference type="Pfam" id="PF00271">
    <property type="entry name" value="Helicase_C"/>
    <property type="match status" value="1"/>
</dbReference>
<sequence length="477" mass="54039">KYFGYTEFRPYQKEIIEKILDGKDCLVIMATGSGKSLCYQVPPLITGKTAVVISPLISLMQDQVMALKQRGIKADYLSSAQTDRGVQSNAELGHYDILYMTPEKACALPTSFWSRLLKAGMCLLAVDEAHCISEWGHDFSLALTKRDGQYNAAKRRKFWKSETSFESDLFLLDGISSCVLVSREPPEEISSAMKSMGSIWRRDRKKVEYKQLDKLRNVLLNVPFVGLTATATEKVRSDIINSLLMKDHHAAIGSFDRKNLFYGVKSFSRSSQFIDQLVEEISKYVDNANSTIVYCTTVKDTEEIFKSLLEAGIKAGIYHGQMANKAREEAHRSFIRDEFYVMVATVAFGMGIDKPNVRYVIHYGCPKSLESYYQESGRCGRDGVPSACWLYYTRSDFGKADFYSAEARSASQRKAIMEAFSAAQHYCMLSTCRRKYLLDYFADEYAHDDCVLVANEVVDLRKIKEEEEVRVGVVLCM</sequence>
<dbReference type="GO" id="GO:0005694">
    <property type="term" value="C:chromosome"/>
    <property type="evidence" value="ECO:0000318"/>
    <property type="project" value="GO_Central"/>
</dbReference>
<dbReference type="eggNOG" id="KOG0351">
    <property type="taxonomic scope" value="Eukaryota"/>
</dbReference>
<evidence type="ECO:0000259" key="9">
    <source>
        <dbReference type="PROSITE" id="PS51194"/>
    </source>
</evidence>
<dbReference type="GO" id="GO:0000724">
    <property type="term" value="P:double-strand break repair via homologous recombination"/>
    <property type="evidence" value="ECO:0000318"/>
    <property type="project" value="GO_Central"/>
</dbReference>
<evidence type="ECO:0000256" key="4">
    <source>
        <dbReference type="ARBA" id="ARBA00022806"/>
    </source>
</evidence>
<dbReference type="PANTHER" id="PTHR13710">
    <property type="entry name" value="DNA HELICASE RECQ FAMILY MEMBER"/>
    <property type="match status" value="1"/>
</dbReference>
<dbReference type="GO" id="GO:0005737">
    <property type="term" value="C:cytoplasm"/>
    <property type="evidence" value="ECO:0000318"/>
    <property type="project" value="GO_Central"/>
</dbReference>
<keyword evidence="11" id="KW-1185">Reference proteome</keyword>
<keyword evidence="4 7" id="KW-0347">Helicase</keyword>
<dbReference type="InterPro" id="IPR027417">
    <property type="entry name" value="P-loop_NTPase"/>
</dbReference>
<keyword evidence="2 7" id="KW-0547">Nucleotide-binding</keyword>
<reference evidence="11" key="1">
    <citation type="journal article" date="2011" name="Nature">
        <title>Genome sequence and analysis of the tuber crop potato.</title>
        <authorList>
            <consortium name="The Potato Genome Sequencing Consortium"/>
        </authorList>
    </citation>
    <scope>NUCLEOTIDE SEQUENCE [LARGE SCALE GENOMIC DNA]</scope>
    <source>
        <strain evidence="11">cv. DM1-3 516 R44</strain>
    </source>
</reference>
<dbReference type="InterPro" id="IPR014001">
    <property type="entry name" value="Helicase_ATP-bd"/>
</dbReference>
<dbReference type="InterPro" id="IPR032284">
    <property type="entry name" value="RecQ_Zn-bd"/>
</dbReference>
<evidence type="ECO:0000256" key="2">
    <source>
        <dbReference type="ARBA" id="ARBA00022741"/>
    </source>
</evidence>
<protein>
    <recommendedName>
        <fullName evidence="7">ATP-dependent DNA helicase</fullName>
        <ecNumber evidence="7">5.6.2.4</ecNumber>
    </recommendedName>
</protein>
<feature type="domain" description="Helicase C-terminal" evidence="9">
    <location>
        <begin position="273"/>
        <end position="436"/>
    </location>
</feature>
<comment type="subcellular location">
    <subcellularLocation>
        <location evidence="7">Nucleus</location>
    </subcellularLocation>
</comment>
<dbReference type="PROSITE" id="PS51192">
    <property type="entry name" value="HELICASE_ATP_BIND_1"/>
    <property type="match status" value="1"/>
</dbReference>
<feature type="domain" description="Helicase ATP-binding" evidence="8">
    <location>
        <begin position="16"/>
        <end position="249"/>
    </location>
</feature>
<reference evidence="10" key="2">
    <citation type="submission" date="2015-06" db="UniProtKB">
        <authorList>
            <consortium name="EnsemblPlants"/>
        </authorList>
    </citation>
    <scope>IDENTIFICATION</scope>
    <source>
        <strain evidence="10">DM1-3 516 R44</strain>
    </source>
</reference>
<dbReference type="OMA" id="ISKWGHE"/>
<evidence type="ECO:0000256" key="7">
    <source>
        <dbReference type="RuleBase" id="RU364117"/>
    </source>
</evidence>
<dbReference type="GO" id="GO:0009378">
    <property type="term" value="F:four-way junction helicase activity"/>
    <property type="evidence" value="ECO:0000318"/>
    <property type="project" value="GO_Central"/>
</dbReference>
<dbReference type="GO" id="GO:0043138">
    <property type="term" value="F:3'-5' DNA helicase activity"/>
    <property type="evidence" value="ECO:0000318"/>
    <property type="project" value="GO_Central"/>
</dbReference>
<dbReference type="CDD" id="cd17920">
    <property type="entry name" value="DEXHc_RecQ"/>
    <property type="match status" value="1"/>
</dbReference>
<dbReference type="GO" id="GO:0016887">
    <property type="term" value="F:ATP hydrolysis activity"/>
    <property type="evidence" value="ECO:0007669"/>
    <property type="project" value="RHEA"/>
</dbReference>
<keyword evidence="7" id="KW-0539">Nucleus</keyword>
<dbReference type="Proteomes" id="UP000011115">
    <property type="component" value="Unassembled WGS sequence"/>
</dbReference>
<dbReference type="PaxDb" id="4113-PGSC0003DMT400065388"/>
<evidence type="ECO:0000313" key="11">
    <source>
        <dbReference type="Proteomes" id="UP000011115"/>
    </source>
</evidence>
<dbReference type="AlphaFoldDB" id="M1CDW0"/>
<comment type="catalytic activity">
    <reaction evidence="7">
        <text>ATP + H2O = ADP + phosphate + H(+)</text>
        <dbReference type="Rhea" id="RHEA:13065"/>
        <dbReference type="ChEBI" id="CHEBI:15377"/>
        <dbReference type="ChEBI" id="CHEBI:15378"/>
        <dbReference type="ChEBI" id="CHEBI:30616"/>
        <dbReference type="ChEBI" id="CHEBI:43474"/>
        <dbReference type="ChEBI" id="CHEBI:456216"/>
    </reaction>
</comment>
<dbReference type="PROSITE" id="PS51194">
    <property type="entry name" value="HELICASE_CTER"/>
    <property type="match status" value="1"/>
</dbReference>
<dbReference type="InterPro" id="IPR011545">
    <property type="entry name" value="DEAD/DEAH_box_helicase_dom"/>
</dbReference>
<dbReference type="GO" id="GO:0005524">
    <property type="term" value="F:ATP binding"/>
    <property type="evidence" value="ECO:0007669"/>
    <property type="project" value="UniProtKB-KW"/>
</dbReference>
<dbReference type="Pfam" id="PF00270">
    <property type="entry name" value="DEAD"/>
    <property type="match status" value="1"/>
</dbReference>
<dbReference type="GO" id="GO:0006260">
    <property type="term" value="P:DNA replication"/>
    <property type="evidence" value="ECO:0000318"/>
    <property type="project" value="GO_Central"/>
</dbReference>
<dbReference type="Gramene" id="PGSC0003DMT400065388">
    <property type="protein sequence ID" value="PGSC0003DMT400065388"/>
    <property type="gene ID" value="PGSC0003DMG401025422"/>
</dbReference>
<dbReference type="HOGENOM" id="CLU_001103_9_7_1"/>
<evidence type="ECO:0000256" key="3">
    <source>
        <dbReference type="ARBA" id="ARBA00022801"/>
    </source>
</evidence>
<evidence type="ECO:0000256" key="1">
    <source>
        <dbReference type="ARBA" id="ARBA00005446"/>
    </source>
</evidence>
<comment type="catalytic activity">
    <reaction evidence="6 7">
        <text>Couples ATP hydrolysis with the unwinding of duplex DNA by translocating in the 3'-5' direction.</text>
        <dbReference type="EC" id="5.6.2.4"/>
    </reaction>
</comment>
<evidence type="ECO:0000259" key="8">
    <source>
        <dbReference type="PROSITE" id="PS51192"/>
    </source>
</evidence>
<accession>M1CDW0</accession>
<dbReference type="CDD" id="cd18794">
    <property type="entry name" value="SF2_C_RecQ"/>
    <property type="match status" value="1"/>
</dbReference>